<evidence type="ECO:0000313" key="3">
    <source>
        <dbReference type="Proteomes" id="UP000724874"/>
    </source>
</evidence>
<comment type="caution">
    <text evidence="2">The sequence shown here is derived from an EMBL/GenBank/DDBJ whole genome shotgun (WGS) entry which is preliminary data.</text>
</comment>
<dbReference type="AlphaFoldDB" id="A0A9P5TRI5"/>
<reference evidence="2" key="1">
    <citation type="submission" date="2020-11" db="EMBL/GenBank/DDBJ databases">
        <authorList>
            <consortium name="DOE Joint Genome Institute"/>
            <person name="Ahrendt S."/>
            <person name="Riley R."/>
            <person name="Andreopoulos W."/>
            <person name="LaButti K."/>
            <person name="Pangilinan J."/>
            <person name="Ruiz-duenas F.J."/>
            <person name="Barrasa J.M."/>
            <person name="Sanchez-Garcia M."/>
            <person name="Camarero S."/>
            <person name="Miyauchi S."/>
            <person name="Serrano A."/>
            <person name="Linde D."/>
            <person name="Babiker R."/>
            <person name="Drula E."/>
            <person name="Ayuso-Fernandez I."/>
            <person name="Pacheco R."/>
            <person name="Padilla G."/>
            <person name="Ferreira P."/>
            <person name="Barriuso J."/>
            <person name="Kellner H."/>
            <person name="Castanera R."/>
            <person name="Alfaro M."/>
            <person name="Ramirez L."/>
            <person name="Pisabarro A.G."/>
            <person name="Kuo A."/>
            <person name="Tritt A."/>
            <person name="Lipzen A."/>
            <person name="He G."/>
            <person name="Yan M."/>
            <person name="Ng V."/>
            <person name="Cullen D."/>
            <person name="Martin F."/>
            <person name="Rosso M.-N."/>
            <person name="Henrissat B."/>
            <person name="Hibbett D."/>
            <person name="Martinez A.T."/>
            <person name="Grigoriev I.V."/>
        </authorList>
    </citation>
    <scope>NUCLEOTIDE SEQUENCE</scope>
    <source>
        <strain evidence="2">AH 44721</strain>
    </source>
</reference>
<keyword evidence="1" id="KW-0472">Membrane</keyword>
<name>A0A9P5TRI5_GYMJU</name>
<keyword evidence="1" id="KW-0812">Transmembrane</keyword>
<protein>
    <submittedName>
        <fullName evidence="2">Uncharacterized protein</fullName>
    </submittedName>
</protein>
<dbReference type="Proteomes" id="UP000724874">
    <property type="component" value="Unassembled WGS sequence"/>
</dbReference>
<keyword evidence="3" id="KW-1185">Reference proteome</keyword>
<evidence type="ECO:0000313" key="2">
    <source>
        <dbReference type="EMBL" id="KAF8906817.1"/>
    </source>
</evidence>
<evidence type="ECO:0000256" key="1">
    <source>
        <dbReference type="SAM" id="Phobius"/>
    </source>
</evidence>
<feature type="transmembrane region" description="Helical" evidence="1">
    <location>
        <begin position="77"/>
        <end position="98"/>
    </location>
</feature>
<dbReference type="EMBL" id="JADNYJ010000017">
    <property type="protein sequence ID" value="KAF8906817.1"/>
    <property type="molecule type" value="Genomic_DNA"/>
</dbReference>
<proteinExistence type="predicted"/>
<gene>
    <name evidence="2" type="ORF">CPB84DRAFT_1769741</name>
</gene>
<accession>A0A9P5TRI5</accession>
<organism evidence="2 3">
    <name type="scientific">Gymnopilus junonius</name>
    <name type="common">Spectacular rustgill mushroom</name>
    <name type="synonym">Gymnopilus spectabilis subsp. junonius</name>
    <dbReference type="NCBI Taxonomy" id="109634"/>
    <lineage>
        <taxon>Eukaryota</taxon>
        <taxon>Fungi</taxon>
        <taxon>Dikarya</taxon>
        <taxon>Basidiomycota</taxon>
        <taxon>Agaricomycotina</taxon>
        <taxon>Agaricomycetes</taxon>
        <taxon>Agaricomycetidae</taxon>
        <taxon>Agaricales</taxon>
        <taxon>Agaricineae</taxon>
        <taxon>Hymenogastraceae</taxon>
        <taxon>Gymnopilus</taxon>
    </lineage>
</organism>
<keyword evidence="1" id="KW-1133">Transmembrane helix</keyword>
<sequence length="135" mass="15899">MPGPIKSSNWSRSLTWIPLSSWRALGPTDLRWWRGLIGSRTTYYWIAFLSFFFKLSLELTAYPIIQSKGYHKTEVQVVLGYLFIFLCLWNQSCFWMFYNFFYSKYKGLSVFAFNDVKLGMSVSVALQGSFIFLFK</sequence>
<feature type="transmembrane region" description="Helical" evidence="1">
    <location>
        <begin position="43"/>
        <end position="65"/>
    </location>
</feature>